<feature type="region of interest" description="Disordered" evidence="2">
    <location>
        <begin position="1174"/>
        <end position="1210"/>
    </location>
</feature>
<dbReference type="Proteomes" id="UP000053825">
    <property type="component" value="Unassembled WGS sequence"/>
</dbReference>
<feature type="coiled-coil region" evidence="1">
    <location>
        <begin position="42"/>
        <end position="100"/>
    </location>
</feature>
<protein>
    <submittedName>
        <fullName evidence="3">Uncharacterized protein</fullName>
    </submittedName>
</protein>
<keyword evidence="1" id="KW-0175">Coiled coil</keyword>
<proteinExistence type="predicted"/>
<feature type="compositionally biased region" description="Basic and acidic residues" evidence="2">
    <location>
        <begin position="1174"/>
        <end position="1189"/>
    </location>
</feature>
<keyword evidence="4" id="KW-1185">Reference proteome</keyword>
<feature type="coiled-coil region" evidence="1">
    <location>
        <begin position="374"/>
        <end position="401"/>
    </location>
</feature>
<feature type="compositionally biased region" description="Basic and acidic residues" evidence="2">
    <location>
        <begin position="1196"/>
        <end position="1205"/>
    </location>
</feature>
<dbReference type="EMBL" id="KQ414721">
    <property type="protein sequence ID" value="KOC62740.1"/>
    <property type="molecule type" value="Genomic_DNA"/>
</dbReference>
<accession>A0A0L7QVW3</accession>
<organism evidence="3 4">
    <name type="scientific">Habropoda laboriosa</name>
    <dbReference type="NCBI Taxonomy" id="597456"/>
    <lineage>
        <taxon>Eukaryota</taxon>
        <taxon>Metazoa</taxon>
        <taxon>Ecdysozoa</taxon>
        <taxon>Arthropoda</taxon>
        <taxon>Hexapoda</taxon>
        <taxon>Insecta</taxon>
        <taxon>Pterygota</taxon>
        <taxon>Neoptera</taxon>
        <taxon>Endopterygota</taxon>
        <taxon>Hymenoptera</taxon>
        <taxon>Apocrita</taxon>
        <taxon>Aculeata</taxon>
        <taxon>Apoidea</taxon>
        <taxon>Anthophila</taxon>
        <taxon>Apidae</taxon>
        <taxon>Habropoda</taxon>
    </lineage>
</organism>
<gene>
    <name evidence="3" type="ORF">WH47_03724</name>
</gene>
<dbReference type="OrthoDB" id="6368736at2759"/>
<feature type="coiled-coil region" evidence="1">
    <location>
        <begin position="712"/>
        <end position="739"/>
    </location>
</feature>
<evidence type="ECO:0000313" key="3">
    <source>
        <dbReference type="EMBL" id="KOC62740.1"/>
    </source>
</evidence>
<name>A0A0L7QVW3_9HYME</name>
<dbReference type="STRING" id="597456.A0A0L7QVW3"/>
<evidence type="ECO:0000313" key="4">
    <source>
        <dbReference type="Proteomes" id="UP000053825"/>
    </source>
</evidence>
<reference evidence="3 4" key="1">
    <citation type="submission" date="2015-07" db="EMBL/GenBank/DDBJ databases">
        <title>The genome of Habropoda laboriosa.</title>
        <authorList>
            <person name="Pan H."/>
            <person name="Kapheim K."/>
        </authorList>
    </citation>
    <scope>NUCLEOTIDE SEQUENCE [LARGE SCALE GENOMIC DNA]</scope>
    <source>
        <strain evidence="3">0110345459</strain>
    </source>
</reference>
<sequence length="1358" mass="155017">MDNNIPDFNVNKTVQDDVSNLDKLTQSYLSLKKRISGTHEVIKQYNDKLKECERLKQDLDVANKQIKTVTCNYNSTLAKVIKLELQSTEYKKNIETLTTQVNDYQIKIAADQQHIQQLICKIKDIEGNQNDKIMQYDLEKSSLQVKVKELEQELKNVKKSYEIKMKKLEKRLPVENENKPKMRSTATNTTTLCKDVIVKKPKVAEKCTLTDEFFKIKDDLYTIFCAKCEVALEPPPLEKICKIMANSCPKLIEKISSPSKKSSYPLQVSTDVNNEQCKTECLPTLSDTPPLLIQNENNHANFMPTNLLPPHTISLNRTDYCNTFPPESNLMNPSNYYIRSAPINSLELANTSAANQNNHCESIATTMASSLSIISSMQKRIDMLKTKIKKKLNKRKSDENNSCCQHHRPNVCYSSVDTFNHTGVNKMDVNLECKNPPHVEMFVSSSNLKNTSMNETAVVELVKGSIECGKSVGGETDSGILSDSIESGKLVQLEADMDAYSDLTEHKNMTQMESSMRKLQELKKSSNRQKLLKKLKNLRKNSKVVNICQKVPNCEDMQNYDHEIINNSQEQKIDNPETITEDHYIPNKKPRIAHIPKSSMIEEKKSWNNSLKKCNKRIVKSTENTNVQKDSVNLSKPKESIIELETAYSNRIEEPKAMFLDTVYSAIEDVEESVDEILSISEIKESLNELENKSLLDMDINNYDHSYSKSNINHSLEEATELNETKTELNIEHKTIEQEHEINFLAVKKIDETDNRIQEELNPEDSKHSIDTPETNDISDTVLKTEDLTMNACIKEEICNKEDRLISHCLLMRLQQYVKKNECPNRNCKSQHKQLSHARLVADKFVKKQLQRLINSEWEASTHWNVIEQLKSTCTARIIAKGIVEFLSTEEEYNRNLDKSHTPPAPLMTKAQQRIAALLVDLEGSKPTVFQLVQAGIEYRLFRLNQTIEKHIIDSLARMYTVLARISKDREKVRIFCCDALYCLGLNAIIILYTVFTCWPEVFPSNETGNKLLPKCMAHLIMAQQATTEFPKLFALKNLVSVFYKYQTGTLSADVLKELLTALQICPIEKSYSEIETAVILLAKREGTTWTYKNIIRGALLPMIINNKLPSTYRAFYLLGNLMRAFPVQDKNNSVGEIVEQLCDLINSGEGSDEQKEGVISALLSLSRHKFDETTTRETEEDNRRRGEWLPKIAGKRNERAEKSGRGPARPEVTVKCVQLENNLNSRRFAIRVENDLAGNELAEAFNRSVHEGNDQLSRADHVGCTLSHRPHCNYTVTYLRQRISTHRKEDPLKHRQSLLYEISPLGSTRNTRNDSKCKAKETREGMNERYVNERCDWKMVDASPPPIEAATAAGRSG</sequence>
<evidence type="ECO:0000256" key="2">
    <source>
        <dbReference type="SAM" id="MobiDB-lite"/>
    </source>
</evidence>
<evidence type="ECO:0000256" key="1">
    <source>
        <dbReference type="SAM" id="Coils"/>
    </source>
</evidence>
<feature type="coiled-coil region" evidence="1">
    <location>
        <begin position="133"/>
        <end position="178"/>
    </location>
</feature>